<sequence>LKKGSEVQRGKEQGFVFEPPPSPELPDADLGVVANEIQLIRAVAVELQPPPEPLNTDFSARISSIFDLQGGKEKVLVLKLPPELPNTDLFAMVMKIKHICDVTNKKSGIA</sequence>
<reference evidence="2 3" key="1">
    <citation type="journal article" date="2018" name="Front. Plant Sci.">
        <title>Red Clover (Trifolium pratense) and Zigzag Clover (T. medium) - A Picture of Genomic Similarities and Differences.</title>
        <authorList>
            <person name="Dluhosova J."/>
            <person name="Istvanek J."/>
            <person name="Nedelnik J."/>
            <person name="Repkova J."/>
        </authorList>
    </citation>
    <scope>NUCLEOTIDE SEQUENCE [LARGE SCALE GENOMIC DNA]</scope>
    <source>
        <strain evidence="3">cv. 10/8</strain>
        <tissue evidence="2">Leaf</tissue>
    </source>
</reference>
<proteinExistence type="predicted"/>
<organism evidence="2 3">
    <name type="scientific">Trifolium medium</name>
    <dbReference type="NCBI Taxonomy" id="97028"/>
    <lineage>
        <taxon>Eukaryota</taxon>
        <taxon>Viridiplantae</taxon>
        <taxon>Streptophyta</taxon>
        <taxon>Embryophyta</taxon>
        <taxon>Tracheophyta</taxon>
        <taxon>Spermatophyta</taxon>
        <taxon>Magnoliopsida</taxon>
        <taxon>eudicotyledons</taxon>
        <taxon>Gunneridae</taxon>
        <taxon>Pentapetalae</taxon>
        <taxon>rosids</taxon>
        <taxon>fabids</taxon>
        <taxon>Fabales</taxon>
        <taxon>Fabaceae</taxon>
        <taxon>Papilionoideae</taxon>
        <taxon>50 kb inversion clade</taxon>
        <taxon>NPAAA clade</taxon>
        <taxon>Hologalegina</taxon>
        <taxon>IRL clade</taxon>
        <taxon>Trifolieae</taxon>
        <taxon>Trifolium</taxon>
    </lineage>
</organism>
<name>A0A392P4M1_9FABA</name>
<dbReference type="EMBL" id="LXQA010062709">
    <property type="protein sequence ID" value="MCI06694.1"/>
    <property type="molecule type" value="Genomic_DNA"/>
</dbReference>
<keyword evidence="3" id="KW-1185">Reference proteome</keyword>
<feature type="compositionally biased region" description="Basic and acidic residues" evidence="1">
    <location>
        <begin position="1"/>
        <end position="12"/>
    </location>
</feature>
<accession>A0A392P4M1</accession>
<evidence type="ECO:0000256" key="1">
    <source>
        <dbReference type="SAM" id="MobiDB-lite"/>
    </source>
</evidence>
<comment type="caution">
    <text evidence="2">The sequence shown here is derived from an EMBL/GenBank/DDBJ whole genome shotgun (WGS) entry which is preliminary data.</text>
</comment>
<feature type="region of interest" description="Disordered" evidence="1">
    <location>
        <begin position="1"/>
        <end position="24"/>
    </location>
</feature>
<dbReference type="AlphaFoldDB" id="A0A392P4M1"/>
<feature type="non-terminal residue" evidence="2">
    <location>
        <position position="1"/>
    </location>
</feature>
<protein>
    <submittedName>
        <fullName evidence="2">Uncharacterized protein</fullName>
    </submittedName>
</protein>
<dbReference type="Proteomes" id="UP000265520">
    <property type="component" value="Unassembled WGS sequence"/>
</dbReference>
<evidence type="ECO:0000313" key="3">
    <source>
        <dbReference type="Proteomes" id="UP000265520"/>
    </source>
</evidence>
<evidence type="ECO:0000313" key="2">
    <source>
        <dbReference type="EMBL" id="MCI06694.1"/>
    </source>
</evidence>